<evidence type="ECO:0000313" key="2">
    <source>
        <dbReference type="Proteomes" id="UP000798662"/>
    </source>
</evidence>
<sequence>MSILLSAAVVLVGAPASVALALLVLFVGLGGGRIGVVPRGAPRLLDGRCAGAQRAWGAEAKRMSATGAHAPFAMGGEMPPPPQLSSVWIVRALASGRAYIRVTLPVNRATVGFLRPSRHQLQSRTGSTPPAPDSPPNPVDDHQSSAVAKMAMELLV</sequence>
<name>A0ACC3C327_PYRYE</name>
<comment type="caution">
    <text evidence="1">The sequence shown here is derived from an EMBL/GenBank/DDBJ whole genome shotgun (WGS) entry which is preliminary data.</text>
</comment>
<gene>
    <name evidence="1" type="ORF">I4F81_007049</name>
</gene>
<keyword evidence="2" id="KW-1185">Reference proteome</keyword>
<dbReference type="EMBL" id="CM020619">
    <property type="protein sequence ID" value="KAK1864503.1"/>
    <property type="molecule type" value="Genomic_DNA"/>
</dbReference>
<dbReference type="Proteomes" id="UP000798662">
    <property type="component" value="Chromosome 2"/>
</dbReference>
<reference evidence="1" key="1">
    <citation type="submission" date="2019-11" db="EMBL/GenBank/DDBJ databases">
        <title>Nori genome reveals adaptations in red seaweeds to the harsh intertidal environment.</title>
        <authorList>
            <person name="Wang D."/>
            <person name="Mao Y."/>
        </authorList>
    </citation>
    <scope>NUCLEOTIDE SEQUENCE</scope>
    <source>
        <tissue evidence="1">Gametophyte</tissue>
    </source>
</reference>
<protein>
    <submittedName>
        <fullName evidence="1">Uncharacterized protein</fullName>
    </submittedName>
</protein>
<organism evidence="1 2">
    <name type="scientific">Pyropia yezoensis</name>
    <name type="common">Susabi-nori</name>
    <name type="synonym">Porphyra yezoensis</name>
    <dbReference type="NCBI Taxonomy" id="2788"/>
    <lineage>
        <taxon>Eukaryota</taxon>
        <taxon>Rhodophyta</taxon>
        <taxon>Bangiophyceae</taxon>
        <taxon>Bangiales</taxon>
        <taxon>Bangiaceae</taxon>
        <taxon>Pyropia</taxon>
    </lineage>
</organism>
<accession>A0ACC3C327</accession>
<proteinExistence type="predicted"/>
<evidence type="ECO:0000313" key="1">
    <source>
        <dbReference type="EMBL" id="KAK1864503.1"/>
    </source>
</evidence>